<reference evidence="2" key="1">
    <citation type="submission" date="2019-08" db="EMBL/GenBank/DDBJ databases">
        <authorList>
            <person name="Kucharzyk K."/>
            <person name="Murdoch R.W."/>
            <person name="Higgins S."/>
            <person name="Loffler F."/>
        </authorList>
    </citation>
    <scope>NUCLEOTIDE SEQUENCE</scope>
</reference>
<feature type="compositionally biased region" description="Low complexity" evidence="1">
    <location>
        <begin position="14"/>
        <end position="39"/>
    </location>
</feature>
<dbReference type="EMBL" id="VSSQ01127739">
    <property type="protein sequence ID" value="MPN56873.1"/>
    <property type="molecule type" value="Genomic_DNA"/>
</dbReference>
<organism evidence="2">
    <name type="scientific">bioreactor metagenome</name>
    <dbReference type="NCBI Taxonomy" id="1076179"/>
    <lineage>
        <taxon>unclassified sequences</taxon>
        <taxon>metagenomes</taxon>
        <taxon>ecological metagenomes</taxon>
    </lineage>
</organism>
<evidence type="ECO:0000256" key="1">
    <source>
        <dbReference type="SAM" id="MobiDB-lite"/>
    </source>
</evidence>
<name>A0A645JBG1_9ZZZZ</name>
<feature type="region of interest" description="Disordered" evidence="1">
    <location>
        <begin position="1"/>
        <end position="43"/>
    </location>
</feature>
<dbReference type="AlphaFoldDB" id="A0A645JBG1"/>
<evidence type="ECO:0000313" key="2">
    <source>
        <dbReference type="EMBL" id="MPN56873.1"/>
    </source>
</evidence>
<comment type="caution">
    <text evidence="2">The sequence shown here is derived from an EMBL/GenBank/DDBJ whole genome shotgun (WGS) entry which is preliminary data.</text>
</comment>
<gene>
    <name evidence="2" type="ORF">SDC9_204566</name>
</gene>
<protein>
    <submittedName>
        <fullName evidence="2">Uncharacterized protein</fullName>
    </submittedName>
</protein>
<proteinExistence type="predicted"/>
<accession>A0A645JBG1</accession>
<sequence>MSADPTESRPPAPSSQRLRSSSSSAASRRSASLRAAARSKSCPDTAASFSFLVVVSFSSAARSSVGQVAADSRTLAAVSSMRSMALSGSRRSGRYRTDRWTAASMASSVIVTPWCASYRSRNPMRIRFAAPSSGSATCTC</sequence>